<protein>
    <recommendedName>
        <fullName evidence="2">DUF5673 domain-containing protein</fullName>
    </recommendedName>
</protein>
<evidence type="ECO:0000313" key="3">
    <source>
        <dbReference type="EMBL" id="MPM81846.1"/>
    </source>
</evidence>
<comment type="caution">
    <text evidence="3">The sequence shown here is derived from an EMBL/GenBank/DDBJ whole genome shotgun (WGS) entry which is preliminary data.</text>
</comment>
<organism evidence="3">
    <name type="scientific">bioreactor metagenome</name>
    <dbReference type="NCBI Taxonomy" id="1076179"/>
    <lineage>
        <taxon>unclassified sequences</taxon>
        <taxon>metagenomes</taxon>
        <taxon>ecological metagenomes</taxon>
    </lineage>
</organism>
<gene>
    <name evidence="3" type="ORF">SDC9_128903</name>
</gene>
<reference evidence="3" key="1">
    <citation type="submission" date="2019-08" db="EMBL/GenBank/DDBJ databases">
        <authorList>
            <person name="Kucharzyk K."/>
            <person name="Murdoch R.W."/>
            <person name="Higgins S."/>
            <person name="Loffler F."/>
        </authorList>
    </citation>
    <scope>NUCLEOTIDE SEQUENCE</scope>
</reference>
<proteinExistence type="predicted"/>
<name>A0A645CXI4_9ZZZZ</name>
<dbReference type="InterPro" id="IPR043730">
    <property type="entry name" value="DUF5673"/>
</dbReference>
<feature type="domain" description="DUF5673" evidence="2">
    <location>
        <begin position="94"/>
        <end position="164"/>
    </location>
</feature>
<feature type="transmembrane region" description="Helical" evidence="1">
    <location>
        <begin position="43"/>
        <end position="64"/>
    </location>
</feature>
<dbReference type="AlphaFoldDB" id="A0A645CXI4"/>
<accession>A0A645CXI4</accession>
<evidence type="ECO:0000259" key="2">
    <source>
        <dbReference type="Pfam" id="PF18923"/>
    </source>
</evidence>
<sequence length="176" mass="20394">MNYFIMSIAMFSILLSIFRYINSYKYTKHCQGIIRIRNSRIPAAIFLIIGIAEFFTNLNGLNLLNITLQGFLNPFSKALPWLVSSIAYYDYNFITSNGVIINGKLYPWREIVQWSYKLDFFNIIALKVISKDNKDTISATKFHEVEMKISDKSAKEVETILTQYLGEKHIALKQTL</sequence>
<keyword evidence="1" id="KW-1133">Transmembrane helix</keyword>
<keyword evidence="1" id="KW-0472">Membrane</keyword>
<keyword evidence="1" id="KW-0812">Transmembrane</keyword>
<feature type="transmembrane region" description="Helical" evidence="1">
    <location>
        <begin position="6"/>
        <end position="22"/>
    </location>
</feature>
<dbReference type="Pfam" id="PF18923">
    <property type="entry name" value="DUF5673"/>
    <property type="match status" value="1"/>
</dbReference>
<evidence type="ECO:0000256" key="1">
    <source>
        <dbReference type="SAM" id="Phobius"/>
    </source>
</evidence>
<dbReference type="EMBL" id="VSSQ01031081">
    <property type="protein sequence ID" value="MPM81846.1"/>
    <property type="molecule type" value="Genomic_DNA"/>
</dbReference>